<dbReference type="InterPro" id="IPR001611">
    <property type="entry name" value="Leu-rich_rpt"/>
</dbReference>
<feature type="compositionally biased region" description="Low complexity" evidence="5">
    <location>
        <begin position="658"/>
        <end position="681"/>
    </location>
</feature>
<dbReference type="Pfam" id="PF13516">
    <property type="entry name" value="LRR_6"/>
    <property type="match status" value="4"/>
</dbReference>
<name>A0A6A5BQU0_NAEFO</name>
<keyword evidence="1" id="KW-0479">Metal-binding</keyword>
<dbReference type="Gene3D" id="3.30.60.90">
    <property type="match status" value="1"/>
</dbReference>
<dbReference type="GO" id="GO:0036503">
    <property type="term" value="P:ERAD pathway"/>
    <property type="evidence" value="ECO:0007669"/>
    <property type="project" value="TreeGrafter"/>
</dbReference>
<accession>A0A6A5BQU0</accession>
<evidence type="ECO:0000256" key="4">
    <source>
        <dbReference type="ARBA" id="ARBA00038101"/>
    </source>
</evidence>
<evidence type="ECO:0000256" key="1">
    <source>
        <dbReference type="ARBA" id="ARBA00022723"/>
    </source>
</evidence>
<comment type="similarity">
    <text evidence="4">Belongs to the sel-1 family.</text>
</comment>
<dbReference type="GO" id="GO:0008270">
    <property type="term" value="F:zinc ion binding"/>
    <property type="evidence" value="ECO:0007669"/>
    <property type="project" value="UniProtKB-KW"/>
</dbReference>
<feature type="region of interest" description="Disordered" evidence="5">
    <location>
        <begin position="805"/>
        <end position="824"/>
    </location>
</feature>
<dbReference type="Pfam" id="PF08238">
    <property type="entry name" value="Sel1"/>
    <property type="match status" value="6"/>
</dbReference>
<dbReference type="EMBL" id="VFQX01000037">
    <property type="protein sequence ID" value="KAF0976588.1"/>
    <property type="molecule type" value="Genomic_DNA"/>
</dbReference>
<dbReference type="GeneID" id="68111705"/>
<dbReference type="PANTHER" id="PTHR11102">
    <property type="entry name" value="SEL-1-LIKE PROTEIN"/>
    <property type="match status" value="1"/>
</dbReference>
<dbReference type="SMART" id="SM00671">
    <property type="entry name" value="SEL1"/>
    <property type="match status" value="6"/>
</dbReference>
<dbReference type="OrthoDB" id="156520at2759"/>
<evidence type="ECO:0000256" key="3">
    <source>
        <dbReference type="ARBA" id="ARBA00022833"/>
    </source>
</evidence>
<proteinExistence type="inferred from homology"/>
<organism evidence="6 7">
    <name type="scientific">Naegleria fowleri</name>
    <name type="common">Brain eating amoeba</name>
    <dbReference type="NCBI Taxonomy" id="5763"/>
    <lineage>
        <taxon>Eukaryota</taxon>
        <taxon>Discoba</taxon>
        <taxon>Heterolobosea</taxon>
        <taxon>Tetramitia</taxon>
        <taxon>Eutetramitia</taxon>
        <taxon>Vahlkampfiidae</taxon>
        <taxon>Naegleria</taxon>
    </lineage>
</organism>
<dbReference type="InterPro" id="IPR050767">
    <property type="entry name" value="Sel1_AlgK"/>
</dbReference>
<dbReference type="InterPro" id="IPR006597">
    <property type="entry name" value="Sel1-like"/>
</dbReference>
<dbReference type="VEuPathDB" id="AmoebaDB:NF0032700"/>
<evidence type="ECO:0000256" key="5">
    <source>
        <dbReference type="SAM" id="MobiDB-lite"/>
    </source>
</evidence>
<feature type="compositionally biased region" description="Low complexity" evidence="5">
    <location>
        <begin position="852"/>
        <end position="871"/>
    </location>
</feature>
<dbReference type="VEuPathDB" id="AmoebaDB:NfTy_083180"/>
<feature type="region of interest" description="Disordered" evidence="5">
    <location>
        <begin position="656"/>
        <end position="712"/>
    </location>
</feature>
<dbReference type="PANTHER" id="PTHR11102:SF147">
    <property type="entry name" value="SEL1L ADAPTOR SUBUNIT OF ERAD E3 UBIQUITIN LIGASE"/>
    <property type="match status" value="1"/>
</dbReference>
<sequence length="1022" mass="116209">MAERAELEQEPPPPPPPPPPINHNNNDRDDPKFVLEEKDLLNDIHGEKEVMMIRSNHSLFNHHGDHEYFFNQSDELADDMVFHILQFLESEFIFRVCMKVSYQWYRKSLEIPLSLDFSHWSSLKNIRRRHDVVMQQTSCPNDGDENQVPKNSTNHSMDQRIQLLSHCFNLRNLTSLNLSDCCNKLNHDTWQVLFSSEVVQNISLLNLSENEITFKTAQVIAKNGHRFKHLTNLNLSNCNIGSKALKTIIQRPFAQNIKILTLSGNPKAKNICKHISSNRFLKTLCELNLGQIQIYSEGVKLLVESEHLTQIQSLNLQWCDILNNGITTIASNPRFCHLTFLNCDGNQIGDEGVKAIATSEYMKHLTTLELESNVIGNEGVQFIASSPFMTHLTFLNLKSNYSITVNGVKALTQSDKLRNLIRLYIPGGGKEVIMIDSSISQLRKLDLSLCSFSPCAFYNAGYKYYNGGDGIIQDYAKAFRYFELSALKESDKDAYYFLGMMSLRGNVPQNTLKGIEYLEESSKLGDVDALLELGQLYISGILVEQDSQKAFQYFEHAAKNHDPAVLIKLAYLYYLGYGTCQNLQLAHEYYELAAKQNAPVALLSLGYLYFNGMGVEKDERKALAYYDLAAKQHHDLTLTKLGMLYLKGQHVPCGGGHSNIHTSHSNTSNSQSSIDQSNSNHIGGGGGGQSNSNHIGDSSRCHDDNHEDSLYETSNSHHHHYHMVFQGIDYLVKCAQRHYVCAMRELAQIYLFGLYGMERNDQKAMYYMMECAEKHDQQVLMMLGLMYYCGHSALKYIVVERRRSKMDDNSGGGEESVLLSPPPPPVPPSVVVSALVSPSILHQDIRNEIMPSTSTTTTTTTNNNNNNNNTTCKSTRNYSFASLKHCVHYLKLANVLLGDEYDTTVSNTNNNSNNNSNNNNSNNNNSFEIDWEHVELALKHVLHDSPSQWIHYHSECTACRRVAFTGRFRYTCNKCLQYVLCEKCYFSNRYEVRDGHFKGMDHYFVEEEAPIHRMSKFLNLRE</sequence>
<keyword evidence="3" id="KW-0862">Zinc</keyword>
<dbReference type="Proteomes" id="UP000444721">
    <property type="component" value="Unassembled WGS sequence"/>
</dbReference>
<feature type="compositionally biased region" description="Basic and acidic residues" evidence="5">
    <location>
        <begin position="697"/>
        <end position="709"/>
    </location>
</feature>
<keyword evidence="2" id="KW-0863">Zinc-finger</keyword>
<dbReference type="SUPFAM" id="SSF52047">
    <property type="entry name" value="RNI-like"/>
    <property type="match status" value="1"/>
</dbReference>
<protein>
    <submittedName>
        <fullName evidence="6">Uncharacterized protein</fullName>
    </submittedName>
</protein>
<dbReference type="RefSeq" id="XP_044561301.1">
    <property type="nucleotide sequence ID" value="XM_044707906.1"/>
</dbReference>
<evidence type="ECO:0000256" key="2">
    <source>
        <dbReference type="ARBA" id="ARBA00022771"/>
    </source>
</evidence>
<evidence type="ECO:0000313" key="7">
    <source>
        <dbReference type="Proteomes" id="UP000444721"/>
    </source>
</evidence>
<keyword evidence="7" id="KW-1185">Reference proteome</keyword>
<dbReference type="VEuPathDB" id="AmoebaDB:FDP41_004487"/>
<dbReference type="InterPro" id="IPR006553">
    <property type="entry name" value="Leu-rich_rpt_Cys-con_subtyp"/>
</dbReference>
<dbReference type="SUPFAM" id="SSF81901">
    <property type="entry name" value="HCP-like"/>
    <property type="match status" value="2"/>
</dbReference>
<dbReference type="InterPro" id="IPR011990">
    <property type="entry name" value="TPR-like_helical_dom_sf"/>
</dbReference>
<gene>
    <name evidence="6" type="ORF">FDP41_004487</name>
</gene>
<dbReference type="AlphaFoldDB" id="A0A6A5BQU0"/>
<dbReference type="Gene3D" id="1.25.40.10">
    <property type="entry name" value="Tetratricopeptide repeat domain"/>
    <property type="match status" value="2"/>
</dbReference>
<feature type="compositionally biased region" description="Pro residues" evidence="5">
    <location>
        <begin position="10"/>
        <end position="21"/>
    </location>
</feature>
<feature type="region of interest" description="Disordered" evidence="5">
    <location>
        <begin position="1"/>
        <end position="30"/>
    </location>
</feature>
<dbReference type="SUPFAM" id="SSF57850">
    <property type="entry name" value="RING/U-box"/>
    <property type="match status" value="1"/>
</dbReference>
<comment type="caution">
    <text evidence="6">The sequence shown here is derived from an EMBL/GenBank/DDBJ whole genome shotgun (WGS) entry which is preliminary data.</text>
</comment>
<dbReference type="VEuPathDB" id="AmoebaDB:NF0032690"/>
<dbReference type="InterPro" id="IPR043145">
    <property type="entry name" value="Znf_ZZ_sf"/>
</dbReference>
<reference evidence="6 7" key="1">
    <citation type="journal article" date="2019" name="Sci. Rep.">
        <title>Nanopore sequencing improves the draft genome of the human pathogenic amoeba Naegleria fowleri.</title>
        <authorList>
            <person name="Liechti N."/>
            <person name="Schurch N."/>
            <person name="Bruggmann R."/>
            <person name="Wittwer M."/>
        </authorList>
    </citation>
    <scope>NUCLEOTIDE SEQUENCE [LARGE SCALE GENOMIC DNA]</scope>
    <source>
        <strain evidence="6 7">ATCC 30894</strain>
    </source>
</reference>
<dbReference type="Gene3D" id="3.80.10.10">
    <property type="entry name" value="Ribonuclease Inhibitor"/>
    <property type="match status" value="3"/>
</dbReference>
<dbReference type="GO" id="GO:0005789">
    <property type="term" value="C:endoplasmic reticulum membrane"/>
    <property type="evidence" value="ECO:0007669"/>
    <property type="project" value="TreeGrafter"/>
</dbReference>
<feature type="region of interest" description="Disordered" evidence="5">
    <location>
        <begin position="850"/>
        <end position="871"/>
    </location>
</feature>
<evidence type="ECO:0000313" key="6">
    <source>
        <dbReference type="EMBL" id="KAF0976588.1"/>
    </source>
</evidence>
<dbReference type="SMART" id="SM00367">
    <property type="entry name" value="LRR_CC"/>
    <property type="match status" value="4"/>
</dbReference>
<dbReference type="InterPro" id="IPR032675">
    <property type="entry name" value="LRR_dom_sf"/>
</dbReference>